<feature type="transmembrane region" description="Helical" evidence="6">
    <location>
        <begin position="145"/>
        <end position="168"/>
    </location>
</feature>
<dbReference type="EMBL" id="MU005782">
    <property type="protein sequence ID" value="KAF2704598.1"/>
    <property type="molecule type" value="Genomic_DNA"/>
</dbReference>
<keyword evidence="3 6" id="KW-1133">Transmembrane helix</keyword>
<proteinExistence type="inferred from homology"/>
<accession>A0A6G1JVM7</accession>
<evidence type="ECO:0000313" key="9">
    <source>
        <dbReference type="Proteomes" id="UP000799428"/>
    </source>
</evidence>
<comment type="subcellular location">
    <subcellularLocation>
        <location evidence="1">Membrane</location>
        <topology evidence="1">Multi-pass membrane protein</topology>
    </subcellularLocation>
</comment>
<evidence type="ECO:0000256" key="6">
    <source>
        <dbReference type="SAM" id="Phobius"/>
    </source>
</evidence>
<sequence length="340" mass="39411">MGSDNLSEVEWEDLPVTMSRSSLERVNTAMLVLTSLFFVARVLVRVTKRKPFELHDILCYSSYICYVAMWVMYWKEIDPLYKLQAVQRGEAPPYGLEEMLHDAGMLFRWLTAGQLLFYISLALVKLSLMSLYRRLLDQTPPKFTIMWWVILTFCILSFIGSTMTTIFVCDDQKAKYNQGICVKPNEQKRAQFSLWFAYALDVTTDLAVMFLLFRMTWKLQMPQNTEAWCVCTLRQWLDMHCMFLAGPMSLFKKYTDIASSRSLPYVSSKSESKMEYQRLQMRTVIIGCAPAFAGIIRNHFGTKNAVSYDSRGYVKHSADEIKMQSVGRSSTRIPDQYAIH</sequence>
<evidence type="ECO:0000256" key="4">
    <source>
        <dbReference type="ARBA" id="ARBA00023136"/>
    </source>
</evidence>
<comment type="similarity">
    <text evidence="5">Belongs to the SAT4 family.</text>
</comment>
<dbReference type="PANTHER" id="PTHR33048">
    <property type="entry name" value="PTH11-LIKE INTEGRAL MEMBRANE PROTEIN (AFU_ORTHOLOGUE AFUA_5G11245)"/>
    <property type="match status" value="1"/>
</dbReference>
<dbReference type="PANTHER" id="PTHR33048:SF146">
    <property type="entry name" value="INTEGRAL MEMBRANE PROTEIN"/>
    <property type="match status" value="1"/>
</dbReference>
<dbReference type="OrthoDB" id="444631at2759"/>
<keyword evidence="2 6" id="KW-0812">Transmembrane</keyword>
<feature type="transmembrane region" description="Helical" evidence="6">
    <location>
        <begin position="26"/>
        <end position="44"/>
    </location>
</feature>
<protein>
    <recommendedName>
        <fullName evidence="7">Rhodopsin domain-containing protein</fullName>
    </recommendedName>
</protein>
<dbReference type="AlphaFoldDB" id="A0A6G1JVM7"/>
<name>A0A6G1JVM7_9PLEO</name>
<evidence type="ECO:0000313" key="8">
    <source>
        <dbReference type="EMBL" id="KAF2704598.1"/>
    </source>
</evidence>
<dbReference type="Proteomes" id="UP000799428">
    <property type="component" value="Unassembled WGS sequence"/>
</dbReference>
<evidence type="ECO:0000256" key="1">
    <source>
        <dbReference type="ARBA" id="ARBA00004141"/>
    </source>
</evidence>
<evidence type="ECO:0000256" key="2">
    <source>
        <dbReference type="ARBA" id="ARBA00022692"/>
    </source>
</evidence>
<dbReference type="InterPro" id="IPR052337">
    <property type="entry name" value="SAT4-like"/>
</dbReference>
<reference evidence="8" key="1">
    <citation type="journal article" date="2020" name="Stud. Mycol.">
        <title>101 Dothideomycetes genomes: a test case for predicting lifestyles and emergence of pathogens.</title>
        <authorList>
            <person name="Haridas S."/>
            <person name="Albert R."/>
            <person name="Binder M."/>
            <person name="Bloem J."/>
            <person name="Labutti K."/>
            <person name="Salamov A."/>
            <person name="Andreopoulos B."/>
            <person name="Baker S."/>
            <person name="Barry K."/>
            <person name="Bills G."/>
            <person name="Bluhm B."/>
            <person name="Cannon C."/>
            <person name="Castanera R."/>
            <person name="Culley D."/>
            <person name="Daum C."/>
            <person name="Ezra D."/>
            <person name="Gonzalez J."/>
            <person name="Henrissat B."/>
            <person name="Kuo A."/>
            <person name="Liang C."/>
            <person name="Lipzen A."/>
            <person name="Lutzoni F."/>
            <person name="Magnuson J."/>
            <person name="Mondo S."/>
            <person name="Nolan M."/>
            <person name="Ohm R."/>
            <person name="Pangilinan J."/>
            <person name="Park H.-J."/>
            <person name="Ramirez L."/>
            <person name="Alfaro M."/>
            <person name="Sun H."/>
            <person name="Tritt A."/>
            <person name="Yoshinaga Y."/>
            <person name="Zwiers L.-H."/>
            <person name="Turgeon B."/>
            <person name="Goodwin S."/>
            <person name="Spatafora J."/>
            <person name="Crous P."/>
            <person name="Grigoriev I."/>
        </authorList>
    </citation>
    <scope>NUCLEOTIDE SEQUENCE</scope>
    <source>
        <strain evidence="8">CBS 279.74</strain>
    </source>
</reference>
<dbReference type="GO" id="GO:0016020">
    <property type="term" value="C:membrane"/>
    <property type="evidence" value="ECO:0007669"/>
    <property type="project" value="UniProtKB-SubCell"/>
</dbReference>
<keyword evidence="4 6" id="KW-0472">Membrane</keyword>
<evidence type="ECO:0000259" key="7">
    <source>
        <dbReference type="Pfam" id="PF20684"/>
    </source>
</evidence>
<feature type="transmembrane region" description="Helical" evidence="6">
    <location>
        <begin position="192"/>
        <end position="213"/>
    </location>
</feature>
<feature type="transmembrane region" description="Helical" evidence="6">
    <location>
        <begin position="106"/>
        <end position="124"/>
    </location>
</feature>
<feature type="transmembrane region" description="Helical" evidence="6">
    <location>
        <begin position="56"/>
        <end position="74"/>
    </location>
</feature>
<keyword evidence="9" id="KW-1185">Reference proteome</keyword>
<dbReference type="InterPro" id="IPR049326">
    <property type="entry name" value="Rhodopsin_dom_fungi"/>
</dbReference>
<evidence type="ECO:0000256" key="5">
    <source>
        <dbReference type="ARBA" id="ARBA00038359"/>
    </source>
</evidence>
<feature type="domain" description="Rhodopsin" evidence="7">
    <location>
        <begin position="40"/>
        <end position="229"/>
    </location>
</feature>
<organism evidence="8 9">
    <name type="scientific">Pleomassaria siparia CBS 279.74</name>
    <dbReference type="NCBI Taxonomy" id="1314801"/>
    <lineage>
        <taxon>Eukaryota</taxon>
        <taxon>Fungi</taxon>
        <taxon>Dikarya</taxon>
        <taxon>Ascomycota</taxon>
        <taxon>Pezizomycotina</taxon>
        <taxon>Dothideomycetes</taxon>
        <taxon>Pleosporomycetidae</taxon>
        <taxon>Pleosporales</taxon>
        <taxon>Pleomassariaceae</taxon>
        <taxon>Pleomassaria</taxon>
    </lineage>
</organism>
<gene>
    <name evidence="8" type="ORF">K504DRAFT_507071</name>
</gene>
<dbReference type="Pfam" id="PF20684">
    <property type="entry name" value="Fung_rhodopsin"/>
    <property type="match status" value="1"/>
</dbReference>
<evidence type="ECO:0000256" key="3">
    <source>
        <dbReference type="ARBA" id="ARBA00022989"/>
    </source>
</evidence>